<dbReference type="AlphaFoldDB" id="A0A6J5ZVK6"/>
<sequence>MTPPFRQITNEAFSALVEADPEKAIAYIRSALQAGELKAGQDATQVLVFRQSNLIRAVVSKNVRADLLDEVCDGASLKAIEAVLANPPELANLKQLRGWVAIIARRHVASVARDGREQIRREAYSLNYDEDDDHAAIDLETVERGYDMVAYRAIIDNQYELLSDEHRLVVDLRIFLDLPSKEVVAILLSECGWEYKPNNVDQIARRFRDECIDAAKEQ</sequence>
<reference evidence="1" key="1">
    <citation type="submission" date="2020-05" db="EMBL/GenBank/DDBJ databases">
        <authorList>
            <person name="Chiriac C."/>
            <person name="Salcher M."/>
            <person name="Ghai R."/>
            <person name="Kavagutti S V."/>
        </authorList>
    </citation>
    <scope>NUCLEOTIDE SEQUENCE</scope>
</reference>
<proteinExistence type="predicted"/>
<name>A0A6J5ZVK6_9ZZZZ</name>
<gene>
    <name evidence="1" type="ORF">UFOPK3522_01007</name>
</gene>
<evidence type="ECO:0000313" key="1">
    <source>
        <dbReference type="EMBL" id="CAB4344847.1"/>
    </source>
</evidence>
<organism evidence="1">
    <name type="scientific">freshwater metagenome</name>
    <dbReference type="NCBI Taxonomy" id="449393"/>
    <lineage>
        <taxon>unclassified sequences</taxon>
        <taxon>metagenomes</taxon>
        <taxon>ecological metagenomes</taxon>
    </lineage>
</organism>
<protein>
    <submittedName>
        <fullName evidence="1">Unannotated protein</fullName>
    </submittedName>
</protein>
<dbReference type="EMBL" id="CAESAO010000085">
    <property type="protein sequence ID" value="CAB4344847.1"/>
    <property type="molecule type" value="Genomic_DNA"/>
</dbReference>
<accession>A0A6J5ZVK6</accession>